<feature type="region of interest" description="Disordered" evidence="1">
    <location>
        <begin position="1563"/>
        <end position="1625"/>
    </location>
</feature>
<dbReference type="GeneID" id="19979029"/>
<dbReference type="InterPro" id="IPR018535">
    <property type="entry name" value="DUF1996"/>
</dbReference>
<feature type="signal peptide" evidence="2">
    <location>
        <begin position="1"/>
        <end position="20"/>
    </location>
</feature>
<gene>
    <name evidence="4" type="ORF">G647_00536</name>
</gene>
<dbReference type="Proteomes" id="UP000030678">
    <property type="component" value="Unassembled WGS sequence"/>
</dbReference>
<reference evidence="4 5" key="1">
    <citation type="submission" date="2013-03" db="EMBL/GenBank/DDBJ databases">
        <title>The Genome Sequence of Cladophialophora carrionii CBS 160.54.</title>
        <authorList>
            <consortium name="The Broad Institute Genomics Platform"/>
            <person name="Cuomo C."/>
            <person name="de Hoog S."/>
            <person name="Gorbushina A."/>
            <person name="Walker B."/>
            <person name="Young S.K."/>
            <person name="Zeng Q."/>
            <person name="Gargeya S."/>
            <person name="Fitzgerald M."/>
            <person name="Haas B."/>
            <person name="Abouelleil A."/>
            <person name="Allen A.W."/>
            <person name="Alvarado L."/>
            <person name="Arachchi H.M."/>
            <person name="Berlin A.M."/>
            <person name="Chapman S.B."/>
            <person name="Gainer-Dewar J."/>
            <person name="Goldberg J."/>
            <person name="Griggs A."/>
            <person name="Gujja S."/>
            <person name="Hansen M."/>
            <person name="Howarth C."/>
            <person name="Imamovic A."/>
            <person name="Ireland A."/>
            <person name="Larimer J."/>
            <person name="McCowan C."/>
            <person name="Murphy C."/>
            <person name="Pearson M."/>
            <person name="Poon T.W."/>
            <person name="Priest M."/>
            <person name="Roberts A."/>
            <person name="Saif S."/>
            <person name="Shea T."/>
            <person name="Sisk P."/>
            <person name="Sykes S."/>
            <person name="Wortman J."/>
            <person name="Nusbaum C."/>
            <person name="Birren B."/>
        </authorList>
    </citation>
    <scope>NUCLEOTIDE SEQUENCE [LARGE SCALE GENOMIC DNA]</scope>
    <source>
        <strain evidence="4 5">CBS 160.54</strain>
    </source>
</reference>
<evidence type="ECO:0000259" key="3">
    <source>
        <dbReference type="Pfam" id="PF09362"/>
    </source>
</evidence>
<organism evidence="4 5">
    <name type="scientific">Cladophialophora carrionii CBS 160.54</name>
    <dbReference type="NCBI Taxonomy" id="1279043"/>
    <lineage>
        <taxon>Eukaryota</taxon>
        <taxon>Fungi</taxon>
        <taxon>Dikarya</taxon>
        <taxon>Ascomycota</taxon>
        <taxon>Pezizomycotina</taxon>
        <taxon>Eurotiomycetes</taxon>
        <taxon>Chaetothyriomycetidae</taxon>
        <taxon>Chaetothyriales</taxon>
        <taxon>Herpotrichiellaceae</taxon>
        <taxon>Cladophialophora</taxon>
    </lineage>
</organism>
<dbReference type="VEuPathDB" id="FungiDB:G647_00536"/>
<feature type="compositionally biased region" description="Basic residues" evidence="1">
    <location>
        <begin position="1615"/>
        <end position="1625"/>
    </location>
</feature>
<dbReference type="HOGENOM" id="CLU_242257_0_0_1"/>
<feature type="domain" description="DUF1996" evidence="3">
    <location>
        <begin position="37"/>
        <end position="267"/>
    </location>
</feature>
<dbReference type="PANTHER" id="PTHR43662">
    <property type="match status" value="1"/>
</dbReference>
<evidence type="ECO:0000313" key="4">
    <source>
        <dbReference type="EMBL" id="ETI28087.1"/>
    </source>
</evidence>
<dbReference type="OrthoDB" id="2013972at2759"/>
<evidence type="ECO:0000256" key="1">
    <source>
        <dbReference type="SAM" id="MobiDB-lite"/>
    </source>
</evidence>
<feature type="compositionally biased region" description="Basic and acidic residues" evidence="1">
    <location>
        <begin position="1568"/>
        <end position="1582"/>
    </location>
</feature>
<dbReference type="PANTHER" id="PTHR43662:SF12">
    <property type="entry name" value="DUF1996 DOMAIN-CONTAINING PROTEIN-RELATED"/>
    <property type="match status" value="1"/>
</dbReference>
<dbReference type="Pfam" id="PF09362">
    <property type="entry name" value="DUF1996"/>
    <property type="match status" value="1"/>
</dbReference>
<protein>
    <recommendedName>
        <fullName evidence="3">DUF1996 domain-containing protein</fullName>
    </recommendedName>
</protein>
<accession>V9DQ54</accession>
<keyword evidence="2" id="KW-0732">Signal</keyword>
<evidence type="ECO:0000313" key="5">
    <source>
        <dbReference type="Proteomes" id="UP000030678"/>
    </source>
</evidence>
<feature type="region of interest" description="Disordered" evidence="1">
    <location>
        <begin position="540"/>
        <end position="576"/>
    </location>
</feature>
<feature type="compositionally biased region" description="Basic and acidic residues" evidence="1">
    <location>
        <begin position="1592"/>
        <end position="1609"/>
    </location>
</feature>
<evidence type="ECO:0000256" key="2">
    <source>
        <dbReference type="SAM" id="SignalP"/>
    </source>
</evidence>
<feature type="chain" id="PRO_5004773253" description="DUF1996 domain-containing protein" evidence="2">
    <location>
        <begin position="21"/>
        <end position="1657"/>
    </location>
</feature>
<proteinExistence type="predicted"/>
<feature type="region of interest" description="Disordered" evidence="1">
    <location>
        <begin position="1485"/>
        <end position="1516"/>
    </location>
</feature>
<feature type="compositionally biased region" description="Low complexity" evidence="1">
    <location>
        <begin position="1502"/>
        <end position="1516"/>
    </location>
</feature>
<dbReference type="RefSeq" id="XP_008722161.1">
    <property type="nucleotide sequence ID" value="XM_008723939.1"/>
</dbReference>
<feature type="region of interest" description="Disordered" evidence="1">
    <location>
        <begin position="602"/>
        <end position="688"/>
    </location>
</feature>
<dbReference type="EMBL" id="KB822697">
    <property type="protein sequence ID" value="ETI28087.1"/>
    <property type="molecule type" value="Genomic_DNA"/>
</dbReference>
<sequence>MKHPLLNPFVWPLVLQPSLSLAYWRQACSVSQTARIDLILNPGNVSGHVHKFAGGSNVNENSDFNSLQSSNCSSCEVQADKSAYWTPQLYYAHTNGTFEEVPNYGMTVYYVAGRGGNSSNTVPFPPGFKMLTGDSLLRSYDNTTLTYLDTRPVADRVSFRCINDANDIPEEHYMFRTDCTNGMRAQVNFQSCWDGVNLYLEDNAHVAYLSGIDYGECPPTHPVPIPGLFFEVLYWTNSVNQTAGGQFVFSNGDTTGYGFHGDFLNGWDMDVQTSAVQDCLYTDDGGVVDACSSLSRSDNINFPRDCVEQASVFDESVHGLLTALPGCNPITSGPDPAPQVICGFDSEVLAVLEPTSSLTAAATSSTSTSSTDTLALQSDLLTSSTSTTESIAVVTVTVFDQVSAATNVDAPTATDLSSVDTTMASELAGTIITEWITVTVTSPGNVLTSAVGLVSTTTVSSLGQETLNQDTTSTTITVASLDSSTTSDASVTPAALDASASFICSLYSDFTIEGCPPPTSIASSPTAAVQTALVTVTQLDETATDSSTETTSTESSSTGTELANSAAASSTESSSTATELANSAAASSTASTSSTATELANSAAASSTESTSSTATELANSAAASSTESTSSTATELANSAAASSTDSTSSTATELANSAAASSTESTSSTATELANSAAASSTDSTSSTATELANSAAASSTGTTLTGRLAAASCTSRQRPKFVWISDALLTDTFNRFWHHKRYGSSVPGPLEAQRRAAKRKNTSLAYASSGGIAIDPAVVLASSANKLAWWGEPKDAGAASARSSRLLPTWLFPFPASTKATEPNPARLEVESWMSNPRAMSDQQAQGLSNCQTLSEIKTWLRNEQLSLTADAHVGSAILTHIVEKNSVDLDVHTIAAYITDPAFHPPGSSFILDLVRAIVPRPWDHTAWSIFRRSICSATELGLISLDDARQIIDEVLATTSLQLTDVPWKNQRKRAKLYLVCGILEAMDRSAVLEVTDLGASMLSKLFSRFKAQARLKWCKKMAWRLLPWSSRKDVPFIGLLIHEQLQFQRGQRASGVRHGQELAARLIQANPETLQLLLAHTTETLLKFTKKTETMLYRFMWHHWYGTLAVLGSRNQHGSLSKDTWDSLQSVKSTLSPDQRSLAFAWTAMALCHDMRTSPDLSNRLGFLSFFEGLIASISSPRMDSSRLAVVEFSNLALPFRDLLLRHLTQLSDFCEDSFFGRDSQPLPTIDSTRRQDITTSIVDRRIQNAHFAQGEALSEILNSASHGFHAFKVLARRMVRKSTMSFGIVCHLLERNAMVKKVLEMPQYSLPSLYGTGGVRNGEPIDLGASTVLERTTSRSEPPATASSPPTREHIVDLFHDLAISFATSPVATPRAAFRRVYWCYLFLCQHGVPIQPPITRALWHAGVTRYGEQGTPAALLNWILSRVSMVEGGDVARRLFWSETFRRSRIEQIEAITRPHEQDEQAMLASLCGDDAEMPSKKEHETNGPTITTGSEADCSSSSSSDAGAGAAVSARAGLGPFSESMIASQLTGDEEVDRETKAKIKFLQSLPPERPFWSPREETRGGWRGRDAEAAVPHSARQGHKEKMNDRNSGEFRSESQVKTNVKTRRRVSAKARARKPGEVSIWYYKLPSLESKPGEVAIRYYKL</sequence>
<name>V9DQ54_9EURO</name>